<organism evidence="1 2">
    <name type="scientific">Dubosiella muris</name>
    <dbReference type="NCBI Taxonomy" id="3038133"/>
    <lineage>
        <taxon>Bacteria</taxon>
        <taxon>Bacillati</taxon>
        <taxon>Bacillota</taxon>
        <taxon>Erysipelotrichia</taxon>
        <taxon>Erysipelotrichales</taxon>
        <taxon>Erysipelotrichaceae</taxon>
        <taxon>Dubosiella</taxon>
    </lineage>
</organism>
<proteinExistence type="predicted"/>
<accession>A0AC61R6Y8</accession>
<dbReference type="EMBL" id="SRYG01000015">
    <property type="protein sequence ID" value="TGY65584.1"/>
    <property type="molecule type" value="Genomic_DNA"/>
</dbReference>
<comment type="caution">
    <text evidence="1">The sequence shown here is derived from an EMBL/GenBank/DDBJ whole genome shotgun (WGS) entry which is preliminary data.</text>
</comment>
<name>A0AC61R6Y8_9FIRM</name>
<gene>
    <name evidence="1" type="ORF">E5336_07785</name>
</gene>
<protein>
    <submittedName>
        <fullName evidence="1">NADH:ubiquinone oxidoreductase subunit RnfD</fullName>
    </submittedName>
</protein>
<keyword evidence="2" id="KW-1185">Reference proteome</keyword>
<dbReference type="Proteomes" id="UP000308836">
    <property type="component" value="Unassembled WGS sequence"/>
</dbReference>
<evidence type="ECO:0000313" key="1">
    <source>
        <dbReference type="EMBL" id="TGY65584.1"/>
    </source>
</evidence>
<reference evidence="1" key="1">
    <citation type="submission" date="2019-04" db="EMBL/GenBank/DDBJ databases">
        <title>Microbes associate with the intestines of laboratory mice.</title>
        <authorList>
            <person name="Navarre W."/>
            <person name="Wong E."/>
            <person name="Huang K."/>
            <person name="Tropini C."/>
            <person name="Ng K."/>
            <person name="Yu B."/>
        </authorList>
    </citation>
    <scope>NUCLEOTIDE SEQUENCE</scope>
    <source>
        <strain evidence="1">NM09_H32</strain>
    </source>
</reference>
<sequence length="387" mass="41324">MKFNFHVSPNIKGKQSTQHIMRDLTIGLMIIFACACAYYATAYGMEYLLQAVLLLVCSLVTTLVCEVIFAKATKQPIKPFLAHSFGWVTAIILTLMCPITITPYALIIATVFAIVVGRLLFGGFGQNIFNPAGVGRAVIFAAFTGATTDLVTSATPTALIAGDYHWLPATPEVLESFLEQFGGFGSVAMGTYAGAMGETFTIAILLVGLVLALRHVIDWRVPVVYLGGIAVMTAVIALMAGLESYNGIPAFLWYPALHLVTGGVVFGAVFMLTDPVTNPTSAAGRVLFALGAAILTVLFRMKANLPEGCLYSILLMNMFTPMIESALDGNQLKIRKKVYISFACFCLCALGVSFFAAQTIEPVTTLKTSSSATAYVVPETTEGEAAL</sequence>
<evidence type="ECO:0000313" key="2">
    <source>
        <dbReference type="Proteomes" id="UP000308836"/>
    </source>
</evidence>